<dbReference type="AlphaFoldDB" id="A0A7S2G7M8"/>
<dbReference type="PANTHER" id="PTHR43157:SF31">
    <property type="entry name" value="PHOSPHATIDYLINOSITOL-GLYCAN BIOSYNTHESIS CLASS F PROTEIN"/>
    <property type="match status" value="1"/>
</dbReference>
<protein>
    <recommendedName>
        <fullName evidence="3">Protochlorophyllide reductase</fullName>
    </recommendedName>
</protein>
<gene>
    <name evidence="2" type="ORF">DSPE1174_LOCUS17143</name>
</gene>
<keyword evidence="1" id="KW-0560">Oxidoreductase</keyword>
<dbReference type="PANTHER" id="PTHR43157">
    <property type="entry name" value="PHOSPHATIDYLINOSITOL-GLYCAN BIOSYNTHESIS CLASS F PROTEIN-RELATED"/>
    <property type="match status" value="1"/>
</dbReference>
<evidence type="ECO:0000256" key="1">
    <source>
        <dbReference type="ARBA" id="ARBA00023002"/>
    </source>
</evidence>
<evidence type="ECO:0008006" key="3">
    <source>
        <dbReference type="Google" id="ProtNLM"/>
    </source>
</evidence>
<dbReference type="EMBL" id="HBGS01033285">
    <property type="protein sequence ID" value="CAD9435481.1"/>
    <property type="molecule type" value="Transcribed_RNA"/>
</dbReference>
<dbReference type="GO" id="GO:0016491">
    <property type="term" value="F:oxidoreductase activity"/>
    <property type="evidence" value="ECO:0007669"/>
    <property type="project" value="UniProtKB-KW"/>
</dbReference>
<accession>A0A7S2G7M8</accession>
<organism evidence="2">
    <name type="scientific">Octactis speculum</name>
    <dbReference type="NCBI Taxonomy" id="3111310"/>
    <lineage>
        <taxon>Eukaryota</taxon>
        <taxon>Sar</taxon>
        <taxon>Stramenopiles</taxon>
        <taxon>Ochrophyta</taxon>
        <taxon>Dictyochophyceae</taxon>
        <taxon>Dictyochales</taxon>
        <taxon>Dictyochaceae</taxon>
        <taxon>Octactis</taxon>
    </lineage>
</organism>
<name>A0A7S2G7M8_9STRA</name>
<evidence type="ECO:0000313" key="2">
    <source>
        <dbReference type="EMBL" id="CAD9435481.1"/>
    </source>
</evidence>
<proteinExistence type="predicted"/>
<dbReference type="Gene3D" id="3.40.50.720">
    <property type="entry name" value="NAD(P)-binding Rossmann-like Domain"/>
    <property type="match status" value="1"/>
</dbReference>
<sequence length="108" mass="11148">MAKRLKAAGVAAFSLCPGAINTNLGSSNKQAGIFYKYFSWVLKTVSQGTSATIYAALQPGLRVHAGAYFVGTTVSSTAGCTDAVAEDIWIKSGELVGLTAKELAAVES</sequence>
<reference evidence="2" key="1">
    <citation type="submission" date="2021-01" db="EMBL/GenBank/DDBJ databases">
        <authorList>
            <person name="Corre E."/>
            <person name="Pelletier E."/>
            <person name="Niang G."/>
            <person name="Scheremetjew M."/>
            <person name="Finn R."/>
            <person name="Kale V."/>
            <person name="Holt S."/>
            <person name="Cochrane G."/>
            <person name="Meng A."/>
            <person name="Brown T."/>
            <person name="Cohen L."/>
        </authorList>
    </citation>
    <scope>NUCLEOTIDE SEQUENCE</scope>
    <source>
        <strain evidence="2">CCMP1381</strain>
    </source>
</reference>